<dbReference type="SMART" id="SM00220">
    <property type="entry name" value="S_TKc"/>
    <property type="match status" value="1"/>
</dbReference>
<evidence type="ECO:0000313" key="4">
    <source>
        <dbReference type="Proteomes" id="UP000678393"/>
    </source>
</evidence>
<evidence type="ECO:0000259" key="2">
    <source>
        <dbReference type="PROSITE" id="PS50011"/>
    </source>
</evidence>
<dbReference type="PROSITE" id="PS00108">
    <property type="entry name" value="PROTEIN_KINASE_ST"/>
    <property type="match status" value="1"/>
</dbReference>
<dbReference type="Pfam" id="PF00069">
    <property type="entry name" value="Pkinase"/>
    <property type="match status" value="1"/>
</dbReference>
<dbReference type="AlphaFoldDB" id="A0A8S3Z830"/>
<dbReference type="PANTHER" id="PTHR47907:SF4">
    <property type="entry name" value="BMP-2-INDUCIBLE PROTEIN KINASE ISOFORM X1"/>
    <property type="match status" value="1"/>
</dbReference>
<dbReference type="CDD" id="cd14037">
    <property type="entry name" value="STKc_NAK_like"/>
    <property type="match status" value="1"/>
</dbReference>
<organism evidence="3 4">
    <name type="scientific">Candidula unifasciata</name>
    <dbReference type="NCBI Taxonomy" id="100452"/>
    <lineage>
        <taxon>Eukaryota</taxon>
        <taxon>Metazoa</taxon>
        <taxon>Spiralia</taxon>
        <taxon>Lophotrochozoa</taxon>
        <taxon>Mollusca</taxon>
        <taxon>Gastropoda</taxon>
        <taxon>Heterobranchia</taxon>
        <taxon>Euthyneura</taxon>
        <taxon>Panpulmonata</taxon>
        <taxon>Eupulmonata</taxon>
        <taxon>Stylommatophora</taxon>
        <taxon>Helicina</taxon>
        <taxon>Helicoidea</taxon>
        <taxon>Geomitridae</taxon>
        <taxon>Candidula</taxon>
    </lineage>
</organism>
<feature type="domain" description="Protein kinase" evidence="2">
    <location>
        <begin position="25"/>
        <end position="289"/>
    </location>
</feature>
<keyword evidence="4" id="KW-1185">Reference proteome</keyword>
<dbReference type="PANTHER" id="PTHR47907">
    <property type="entry name" value="PROTEIN KINASE DOMAIN-CONTAINING PROTEIN"/>
    <property type="match status" value="1"/>
</dbReference>
<dbReference type="InterPro" id="IPR008271">
    <property type="entry name" value="Ser/Thr_kinase_AS"/>
</dbReference>
<feature type="region of interest" description="Disordered" evidence="1">
    <location>
        <begin position="320"/>
        <end position="416"/>
    </location>
</feature>
<protein>
    <recommendedName>
        <fullName evidence="2">Protein kinase domain-containing protein</fullName>
    </recommendedName>
</protein>
<dbReference type="Proteomes" id="UP000678393">
    <property type="component" value="Unassembled WGS sequence"/>
</dbReference>
<feature type="non-terminal residue" evidence="3">
    <location>
        <position position="1"/>
    </location>
</feature>
<dbReference type="InterPro" id="IPR051744">
    <property type="entry name" value="AP2_assoc_SerThr_kinase"/>
</dbReference>
<feature type="region of interest" description="Disordered" evidence="1">
    <location>
        <begin position="658"/>
        <end position="683"/>
    </location>
</feature>
<proteinExistence type="predicted"/>
<dbReference type="Gene3D" id="1.10.510.10">
    <property type="entry name" value="Transferase(Phosphotransferase) domain 1"/>
    <property type="match status" value="1"/>
</dbReference>
<evidence type="ECO:0000256" key="1">
    <source>
        <dbReference type="SAM" id="MobiDB-lite"/>
    </source>
</evidence>
<dbReference type="SUPFAM" id="SSF56112">
    <property type="entry name" value="Protein kinase-like (PK-like)"/>
    <property type="match status" value="1"/>
</dbReference>
<dbReference type="PROSITE" id="PS50011">
    <property type="entry name" value="PROTEIN_KINASE_DOM"/>
    <property type="match status" value="1"/>
</dbReference>
<dbReference type="InterPro" id="IPR000719">
    <property type="entry name" value="Prot_kinase_dom"/>
</dbReference>
<gene>
    <name evidence="3" type="ORF">CUNI_LOCUS9916</name>
</gene>
<dbReference type="EMBL" id="CAJHNH020001768">
    <property type="protein sequence ID" value="CAG5124358.1"/>
    <property type="molecule type" value="Genomic_DNA"/>
</dbReference>
<feature type="compositionally biased region" description="Polar residues" evidence="1">
    <location>
        <begin position="325"/>
        <end position="341"/>
    </location>
</feature>
<dbReference type="OrthoDB" id="2018507at2759"/>
<feature type="region of interest" description="Disordered" evidence="1">
    <location>
        <begin position="542"/>
        <end position="561"/>
    </location>
</feature>
<name>A0A8S3Z830_9EUPU</name>
<comment type="caution">
    <text evidence="3">The sequence shown here is derived from an EMBL/GenBank/DDBJ whole genome shotgun (WGS) entry which is preliminary data.</text>
</comment>
<sequence length="683" mass="74709">MKKLFGSNQQSPHIGKTFQINRYNVVVEDIIAEGGFAIVFLVRLPNGNHLALKRMYVNNESDLAVCQKEIKIMKDLSGHKNIIRYIDSSITVTQNRVYEVLILMQYCRGSVIRVMNQRIDSGFSETEILKIFCDLCEAVSRLHHCHTPIIHRDLKPENILIGEGGNYVLCDFGSSTAKVMDPSQQKVASVEEEIKKYTTLSYRAPEMIDLYGGTPITTKADIWALGCLLYKLCFFTLPFGESTLAIQSCNYTVPDMCRFSRGILSLIAFMLEKDPIKRPDIFQVSHVAFSLARRANPVLNLNSVPVPVVQNLPVPLTESEAKQIKSASQKNTNPPSVNTATIAPRERPHGQPAVAASTAPLGLPVQTSIAPRRRPTPSNPNTPVDAGPQTVPSPPHPGQMGLPTVPLFSPDSQQTQHPANYPIMNVAGTPAQSFCAQPQTTFSYQVQQLAMYNIFPSSAGGQQPPRAHQAFSHNGHNRHTSGDRMVTSASNHDVKTANLISLADESVLEDMSKSCSSLASLNDIVFKQPYLPVGNTVGSNQTSSSLGLLHPPNDGKLPRHRRNVSDTSFLTMGGRGSAFRAYQEPRLVTVDDSKCKSAASTPVNSPPLLGSQKGPLTASLAEWNPFGDDNFGAVTDDMLFGKEFDKIKLASKTNTASVNNHGNFVISRPESSDPFSSAPFRKQ</sequence>
<accession>A0A8S3Z830</accession>
<dbReference type="InterPro" id="IPR011009">
    <property type="entry name" value="Kinase-like_dom_sf"/>
</dbReference>
<reference evidence="3" key="1">
    <citation type="submission" date="2021-04" db="EMBL/GenBank/DDBJ databases">
        <authorList>
            <consortium name="Molecular Ecology Group"/>
        </authorList>
    </citation>
    <scope>NUCLEOTIDE SEQUENCE</scope>
</reference>
<feature type="region of interest" description="Disordered" evidence="1">
    <location>
        <begin position="457"/>
        <end position="486"/>
    </location>
</feature>
<dbReference type="GO" id="GO:0005524">
    <property type="term" value="F:ATP binding"/>
    <property type="evidence" value="ECO:0007669"/>
    <property type="project" value="InterPro"/>
</dbReference>
<evidence type="ECO:0000313" key="3">
    <source>
        <dbReference type="EMBL" id="CAG5124358.1"/>
    </source>
</evidence>
<dbReference type="GO" id="GO:0004672">
    <property type="term" value="F:protein kinase activity"/>
    <property type="evidence" value="ECO:0007669"/>
    <property type="project" value="InterPro"/>
</dbReference>